<dbReference type="AlphaFoldDB" id="W4Q6X3"/>
<reference evidence="1" key="1">
    <citation type="journal article" date="2014" name="Genome Announc.">
        <title>Draft Genome Sequences of Three Alkaliphilic Bacillus Strains, Bacillus wakoensis JCM 9140T, Bacillus akibai JCM 9157T, and Bacillus hemicellulosilyticus JCM 9152T.</title>
        <authorList>
            <person name="Yuki M."/>
            <person name="Oshima K."/>
            <person name="Suda W."/>
            <person name="Oshida Y."/>
            <person name="Kitamura K."/>
            <person name="Iida T."/>
            <person name="Hattori M."/>
            <person name="Ohkuma M."/>
        </authorList>
    </citation>
    <scope>NUCLEOTIDE SEQUENCE [LARGE SCALE GENOMIC DNA]</scope>
    <source>
        <strain evidence="1">JCM 9140</strain>
    </source>
</reference>
<name>W4Q6X3_9BACI</name>
<dbReference type="PANTHER" id="PTHR43734:SF1">
    <property type="entry name" value="PHYTOENE DESATURASE"/>
    <property type="match status" value="1"/>
</dbReference>
<organism evidence="1 2">
    <name type="scientific">Halalkalibacter wakoensis JCM 9140</name>
    <dbReference type="NCBI Taxonomy" id="1236970"/>
    <lineage>
        <taxon>Bacteria</taxon>
        <taxon>Bacillati</taxon>
        <taxon>Bacillota</taxon>
        <taxon>Bacilli</taxon>
        <taxon>Bacillales</taxon>
        <taxon>Bacillaceae</taxon>
        <taxon>Halalkalibacter</taxon>
    </lineage>
</organism>
<proteinExistence type="predicted"/>
<gene>
    <name evidence="1" type="ORF">JCM9140_3914</name>
</gene>
<dbReference type="EMBL" id="BAUT01000063">
    <property type="protein sequence ID" value="GAE27757.1"/>
    <property type="molecule type" value="Genomic_DNA"/>
</dbReference>
<dbReference type="SUPFAM" id="SSF51905">
    <property type="entry name" value="FAD/NAD(P)-binding domain"/>
    <property type="match status" value="1"/>
</dbReference>
<protein>
    <submittedName>
        <fullName evidence="1">Phytoene dehydrogenase</fullName>
    </submittedName>
</protein>
<dbReference type="Gene3D" id="3.50.50.60">
    <property type="entry name" value="FAD/NAD(P)-binding domain"/>
    <property type="match status" value="1"/>
</dbReference>
<comment type="caution">
    <text evidence="1">The sequence shown here is derived from an EMBL/GenBank/DDBJ whole genome shotgun (WGS) entry which is preliminary data.</text>
</comment>
<dbReference type="PRINTS" id="PR00419">
    <property type="entry name" value="ADXRDTASE"/>
</dbReference>
<evidence type="ECO:0000313" key="2">
    <source>
        <dbReference type="Proteomes" id="UP000018890"/>
    </source>
</evidence>
<evidence type="ECO:0000313" key="1">
    <source>
        <dbReference type="EMBL" id="GAE27757.1"/>
    </source>
</evidence>
<dbReference type="Pfam" id="PF13450">
    <property type="entry name" value="NAD_binding_8"/>
    <property type="match status" value="1"/>
</dbReference>
<accession>W4Q6X3</accession>
<sequence length="125" mass="13981">MIPKKIIVIGAGPGGLTSAMLLASKGYEVDVFEKQGFVGGRTSGFTLDEFTFDLGPTFLSMPYILEEIFELAGRKLEDYIELREIDPMYELIFSDLSFFPTRNQVEMKEQIEQLFPGNGEGISVL</sequence>
<dbReference type="STRING" id="1236970.JCM9140_3914"/>
<dbReference type="Proteomes" id="UP000018890">
    <property type="component" value="Unassembled WGS sequence"/>
</dbReference>
<dbReference type="InterPro" id="IPR036188">
    <property type="entry name" value="FAD/NAD-bd_sf"/>
</dbReference>
<dbReference type="PANTHER" id="PTHR43734">
    <property type="entry name" value="PHYTOENE DESATURASE"/>
    <property type="match status" value="1"/>
</dbReference>
<keyword evidence="2" id="KW-1185">Reference proteome</keyword>